<reference evidence="1 2" key="1">
    <citation type="submission" date="2018-06" db="EMBL/GenBank/DDBJ databases">
        <title>Draft genome sequence of Burkholderia reimsis strain BE51 isolated from a French agricultural soil.</title>
        <authorList>
            <person name="Esmaeel Q."/>
        </authorList>
    </citation>
    <scope>NUCLEOTIDE SEQUENCE [LARGE SCALE GENOMIC DNA]</scope>
    <source>
        <strain evidence="1 2">BE51</strain>
    </source>
</reference>
<name>A0A365QRF6_9BURK</name>
<proteinExistence type="predicted"/>
<evidence type="ECO:0000313" key="1">
    <source>
        <dbReference type="EMBL" id="RBB37014.1"/>
    </source>
</evidence>
<evidence type="ECO:0008006" key="3">
    <source>
        <dbReference type="Google" id="ProtNLM"/>
    </source>
</evidence>
<sequence length="329" mass="37142">MRDARTAHPNTWSTVAEEMAHILNAMSAHQSLFSASHPATGQLLLAPHLRLLIDVFFSHPICTCLDRDINGPVDFTGRLRAEVYNDFVDQFRAAMGSHKSLRHDLHNWTLGSRENDANVSAYVDDLFAQHLSLTVLHIRLFHSKERLNPLTASAADLHRELQTLRACRTQFFDRMRRKPALFTANPGYVWAIMPSLEGGYDLYLTLLFDTADLQRVLDDKAVEASQVGAALEDHADQIGRYWVTAATEGRGAYIRSDRNPWVYGRNGVHGQVCAGDAIRRARLKEMLGYLAMRRALVRLKDEPRGEYFGMRERKARASRRSIGGGEKAT</sequence>
<organism evidence="1 2">
    <name type="scientific">Burkholderia reimsis</name>
    <dbReference type="NCBI Taxonomy" id="2234132"/>
    <lineage>
        <taxon>Bacteria</taxon>
        <taxon>Pseudomonadati</taxon>
        <taxon>Pseudomonadota</taxon>
        <taxon>Betaproteobacteria</taxon>
        <taxon>Burkholderiales</taxon>
        <taxon>Burkholderiaceae</taxon>
        <taxon>Burkholderia</taxon>
    </lineage>
</organism>
<dbReference type="EMBL" id="QMFZ01000021">
    <property type="protein sequence ID" value="RBB37014.1"/>
    <property type="molecule type" value="Genomic_DNA"/>
</dbReference>
<comment type="caution">
    <text evidence="1">The sequence shown here is derived from an EMBL/GenBank/DDBJ whole genome shotgun (WGS) entry which is preliminary data.</text>
</comment>
<dbReference type="AlphaFoldDB" id="A0A365QRF6"/>
<evidence type="ECO:0000313" key="2">
    <source>
        <dbReference type="Proteomes" id="UP000252458"/>
    </source>
</evidence>
<dbReference type="Proteomes" id="UP000252458">
    <property type="component" value="Unassembled WGS sequence"/>
</dbReference>
<gene>
    <name evidence="1" type="ORF">DPV79_23545</name>
</gene>
<keyword evidence="2" id="KW-1185">Reference proteome</keyword>
<accession>A0A365QRF6</accession>
<protein>
    <recommendedName>
        <fullName evidence="3">Inovirus Gp2 family protein</fullName>
    </recommendedName>
</protein>